<proteinExistence type="predicted"/>
<evidence type="ECO:0000313" key="2">
    <source>
        <dbReference type="Proteomes" id="UP000193900"/>
    </source>
</evidence>
<evidence type="ECO:0000313" key="1">
    <source>
        <dbReference type="EMBL" id="SLN77922.1"/>
    </source>
</evidence>
<name>A0A1Y5U1L7_9RHOB</name>
<dbReference type="EMBL" id="FWFZ01000069">
    <property type="protein sequence ID" value="SLN77922.1"/>
    <property type="molecule type" value="Genomic_DNA"/>
</dbReference>
<keyword evidence="2" id="KW-1185">Reference proteome</keyword>
<sequence>MRPHFSHEVLYTGLIQSSARADFSSWVKARREDP</sequence>
<protein>
    <submittedName>
        <fullName evidence="1">Uncharacterized protein</fullName>
    </submittedName>
</protein>
<organism evidence="1 2">
    <name type="scientific">Roseisalinus antarcticus</name>
    <dbReference type="NCBI Taxonomy" id="254357"/>
    <lineage>
        <taxon>Bacteria</taxon>
        <taxon>Pseudomonadati</taxon>
        <taxon>Pseudomonadota</taxon>
        <taxon>Alphaproteobacteria</taxon>
        <taxon>Rhodobacterales</taxon>
        <taxon>Roseobacteraceae</taxon>
        <taxon>Roseisalinus</taxon>
    </lineage>
</organism>
<gene>
    <name evidence="1" type="ORF">ROA7023_04574</name>
</gene>
<dbReference type="AlphaFoldDB" id="A0A1Y5U1L7"/>
<reference evidence="1 2" key="1">
    <citation type="submission" date="2017-03" db="EMBL/GenBank/DDBJ databases">
        <authorList>
            <person name="Afonso C.L."/>
            <person name="Miller P.J."/>
            <person name="Scott M.A."/>
            <person name="Spackman E."/>
            <person name="Goraichik I."/>
            <person name="Dimitrov K.M."/>
            <person name="Suarez D.L."/>
            <person name="Swayne D.E."/>
        </authorList>
    </citation>
    <scope>NUCLEOTIDE SEQUENCE [LARGE SCALE GENOMIC DNA]</scope>
    <source>
        <strain evidence="1 2">CECT 7023</strain>
    </source>
</reference>
<accession>A0A1Y5U1L7</accession>
<dbReference type="Proteomes" id="UP000193900">
    <property type="component" value="Unassembled WGS sequence"/>
</dbReference>